<dbReference type="SUPFAM" id="SSF52058">
    <property type="entry name" value="L domain-like"/>
    <property type="match status" value="2"/>
</dbReference>
<dbReference type="PANTHER" id="PTHR47566:SF1">
    <property type="entry name" value="PROTEIN NUD1"/>
    <property type="match status" value="1"/>
</dbReference>
<evidence type="ECO:0000256" key="1">
    <source>
        <dbReference type="ARBA" id="ARBA00022614"/>
    </source>
</evidence>
<dbReference type="InterPro" id="IPR025875">
    <property type="entry name" value="Leu-rich_rpt_4"/>
</dbReference>
<proteinExistence type="predicted"/>
<dbReference type="GO" id="GO:0061499">
    <property type="term" value="C:outer plaque of mitotic spindle pole body"/>
    <property type="evidence" value="ECO:0007669"/>
    <property type="project" value="TreeGrafter"/>
</dbReference>
<feature type="compositionally biased region" description="Low complexity" evidence="3">
    <location>
        <begin position="478"/>
        <end position="487"/>
    </location>
</feature>
<dbReference type="InterPro" id="IPR032675">
    <property type="entry name" value="LRR_dom_sf"/>
</dbReference>
<feature type="region of interest" description="Disordered" evidence="3">
    <location>
        <begin position="1"/>
        <end position="52"/>
    </location>
</feature>
<keyword evidence="5" id="KW-1185">Reference proteome</keyword>
<dbReference type="PANTHER" id="PTHR47566">
    <property type="match status" value="1"/>
</dbReference>
<dbReference type="SMART" id="SM00365">
    <property type="entry name" value="LRR_SD22"/>
    <property type="match status" value="7"/>
</dbReference>
<dbReference type="Gene3D" id="3.80.10.10">
    <property type="entry name" value="Ribonuclease Inhibitor"/>
    <property type="match status" value="3"/>
</dbReference>
<reference evidence="4" key="1">
    <citation type="journal article" date="2020" name="Fungal Divers.">
        <title>Resolving the Mortierellaceae phylogeny through synthesis of multi-gene phylogenetics and phylogenomics.</title>
        <authorList>
            <person name="Vandepol N."/>
            <person name="Liber J."/>
            <person name="Desiro A."/>
            <person name="Na H."/>
            <person name="Kennedy M."/>
            <person name="Barry K."/>
            <person name="Grigoriev I.V."/>
            <person name="Miller A.N."/>
            <person name="O'Donnell K."/>
            <person name="Stajich J.E."/>
            <person name="Bonito G."/>
        </authorList>
    </citation>
    <scope>NUCLEOTIDE SEQUENCE</scope>
    <source>
        <strain evidence="4">KOD1015</strain>
    </source>
</reference>
<feature type="region of interest" description="Disordered" evidence="3">
    <location>
        <begin position="250"/>
        <end position="301"/>
    </location>
</feature>
<sequence length="1441" mass="160958">MLRAAHSAVEPRPMAIGRSSPSLQLTMSGSSPSLSSSSLKEKRLQQLQSLQQQQGLYMKQKLQSHSHALRLHKDRSPGVSAVAETTVGQTRGNEMSLGQERTLERDLEHDEDNESSWVSQELRDPWVRVDDNENERRAELRSDRRHSRMSEKPMNNGHMKLLSDETPPDVMDGIWGLDDMDDDHLHQPPRGLTQFSRLTNDERHVMNINDHSSDHQGEYDNKRTYKSQVHGYAHMDNEIPSMLHHYRGHSGNNAAFPSQATEGVAGGAEEVKESPTTGGGKSLTARNRADSSSAPMNRPWRESKIEDLFADEHDKLPGTPLSQSSKALECSQKEIQGHETGLPMSHQLQDDDDWSFTKHLGLESGVQDSKYLEARRLFTEVPLPGQLLADPAPVSNQPVDTMNDERTQDRQDIAHNPVAGISAQANILTAYPQKYLPPSQRRVSGGDPSHDVRSGGQERKIRTARPYSNRAFNAFPQSSRSSRFSFGSRHRPQSSRDAETGDRGSTTSRDSAYRDSLSGSTLGPTGFHNQLDGINNHMPTIESVQKDYPTTGSTDHPGSVSGGMLQPINTNFMSKLHPTSIEDALLKRHLLSPAASPVHRLADVAVHQTETCFQGTLTLAPQSGHEDDLAAQFRYPQKGGYTELQTNWTNGKSATIMGSSPGVAPIIPIPGKFRPPLTLTTKSGVEAPPVMSWSNGDIMAWTPLSEVGEDVNSISDMASSTFPMESPKSLKDEEKYTDKDIPEPTKGLASRQWSLELALKSLEHLNDIPLDETFNLKGPDGQMWINRETAYMALPQGDDEQDAPPLTVQSLKARLGGQYSLRWENQPEAQSETDSPRDPQNGEASEPPGLFPQLVPRSDSPQIFSEEILCRLSREHLLDCFTTLFPLDEWDMVKSADLSERTIESILTLEEIAPNLEKLNLDKNQIRYLTGIPSSVKSMLARSNLLGPLTSFGRLVNLQYLDISHNKIEDLKCLSGLVHLRELIAKDNKINSISALQQLDGLIKLDVSNNLISIIDLQTSNMVRLEYLNASHNEIQEIDGLESLTGLIHINLAHNCISTIGVKKPHRSLRVLRLSENRLATFDAASFPGLRTLYLDDNRLHTLMNCHRLTRLESFSARDQEGEGIDLAVTEFVNSRKLYLSGNPIHALDFEMGFYRLEYLEIQAGCLTELPVNFAALFPNLRGLDLSYNGLTSILALEGLHRLKRLIFVGNKLGNIREICDIVKNMRSLSMIDFRHNLLTSNMYPAMSVSQGSKYQDSYRSSHGGSAEKEWLRRDIVFRRALQDEICKRRAVYRAAILKTCRGLMWFDGGVIPSREREGATIRLEDMLVPNQLDDEVEMYLDGAEDYLHESLAHQPMTQSYRHQGYFSDSADGQAEDFVEYNGHNMIGRFNRGPAYRFPLLPWIIAVNNTPGDPIQCPSWETISMGSDLTPPPLQVCVSKA</sequence>
<dbReference type="InterPro" id="IPR001611">
    <property type="entry name" value="Leu-rich_rpt"/>
</dbReference>
<dbReference type="SMART" id="SM00369">
    <property type="entry name" value="LRR_TYP"/>
    <property type="match status" value="7"/>
</dbReference>
<feature type="region of interest" description="Disordered" evidence="3">
    <location>
        <begin position="719"/>
        <end position="747"/>
    </location>
</feature>
<dbReference type="InterPro" id="IPR003591">
    <property type="entry name" value="Leu-rich_rpt_typical-subtyp"/>
</dbReference>
<evidence type="ECO:0000256" key="3">
    <source>
        <dbReference type="SAM" id="MobiDB-lite"/>
    </source>
</evidence>
<organism evidence="4 5">
    <name type="scientific">Lunasporangiospora selenospora</name>
    <dbReference type="NCBI Taxonomy" id="979761"/>
    <lineage>
        <taxon>Eukaryota</taxon>
        <taxon>Fungi</taxon>
        <taxon>Fungi incertae sedis</taxon>
        <taxon>Mucoromycota</taxon>
        <taxon>Mortierellomycotina</taxon>
        <taxon>Mortierellomycetes</taxon>
        <taxon>Mortierellales</taxon>
        <taxon>Mortierellaceae</taxon>
        <taxon>Lunasporangiospora</taxon>
    </lineage>
</organism>
<evidence type="ECO:0000313" key="5">
    <source>
        <dbReference type="Proteomes" id="UP000780801"/>
    </source>
</evidence>
<feature type="region of interest" description="Disordered" evidence="3">
    <location>
        <begin position="134"/>
        <end position="166"/>
    </location>
</feature>
<evidence type="ECO:0000313" key="4">
    <source>
        <dbReference type="EMBL" id="KAF9584149.1"/>
    </source>
</evidence>
<evidence type="ECO:0000256" key="2">
    <source>
        <dbReference type="ARBA" id="ARBA00022737"/>
    </source>
</evidence>
<accession>A0A9P6FZ81</accession>
<dbReference type="Pfam" id="PF12799">
    <property type="entry name" value="LRR_4"/>
    <property type="match status" value="2"/>
</dbReference>
<dbReference type="GO" id="GO:0035591">
    <property type="term" value="F:signaling adaptor activity"/>
    <property type="evidence" value="ECO:0007669"/>
    <property type="project" value="TreeGrafter"/>
</dbReference>
<keyword evidence="1" id="KW-0433">Leucine-rich repeat</keyword>
<dbReference type="GO" id="GO:1902412">
    <property type="term" value="P:regulation of mitotic cytokinesis"/>
    <property type="evidence" value="ECO:0007669"/>
    <property type="project" value="TreeGrafter"/>
</dbReference>
<name>A0A9P6FZ81_9FUNG</name>
<keyword evidence="2" id="KW-0677">Repeat</keyword>
<dbReference type="GO" id="GO:0031028">
    <property type="term" value="P:septation initiation signaling"/>
    <property type="evidence" value="ECO:0007669"/>
    <property type="project" value="TreeGrafter"/>
</dbReference>
<gene>
    <name evidence="4" type="ORF">BGW38_007424</name>
</gene>
<feature type="region of interest" description="Disordered" evidence="3">
    <location>
        <begin position="437"/>
        <end position="535"/>
    </location>
</feature>
<dbReference type="InterPro" id="IPR052574">
    <property type="entry name" value="CDIRP"/>
</dbReference>
<feature type="compositionally biased region" description="Basic and acidic residues" evidence="3">
    <location>
        <begin position="448"/>
        <end position="461"/>
    </location>
</feature>
<dbReference type="Proteomes" id="UP000780801">
    <property type="component" value="Unassembled WGS sequence"/>
</dbReference>
<dbReference type="OrthoDB" id="7451790at2759"/>
<comment type="caution">
    <text evidence="4">The sequence shown here is derived from an EMBL/GenBank/DDBJ whole genome shotgun (WGS) entry which is preliminary data.</text>
</comment>
<dbReference type="PROSITE" id="PS51450">
    <property type="entry name" value="LRR"/>
    <property type="match status" value="6"/>
</dbReference>
<dbReference type="EMBL" id="JAABOA010000490">
    <property type="protein sequence ID" value="KAF9584149.1"/>
    <property type="molecule type" value="Genomic_DNA"/>
</dbReference>
<feature type="compositionally biased region" description="Low complexity" evidence="3">
    <location>
        <begin position="24"/>
        <end position="38"/>
    </location>
</feature>
<protein>
    <recommendedName>
        <fullName evidence="6">Septation initiation network scaffold protein cdc11</fullName>
    </recommendedName>
</protein>
<feature type="compositionally biased region" description="Polar residues" evidence="3">
    <location>
        <begin position="250"/>
        <end position="261"/>
    </location>
</feature>
<evidence type="ECO:0008006" key="6">
    <source>
        <dbReference type="Google" id="ProtNLM"/>
    </source>
</evidence>
<feature type="region of interest" description="Disordered" evidence="3">
    <location>
        <begin position="824"/>
        <end position="856"/>
    </location>
</feature>
<feature type="compositionally biased region" description="Basic and acidic residues" evidence="3">
    <location>
        <begin position="728"/>
        <end position="743"/>
    </location>
</feature>